<reference evidence="1 2" key="1">
    <citation type="journal article" date="2019" name="Int. J. Syst. Evol. Microbiol.">
        <title>Thermogemmatispora aurantia sp. nov. and Thermogemmatispora argillosa sp. nov., within the class Ktedonobacteria, and emended description of the genus Thermogemmatispora.</title>
        <authorList>
            <person name="Zheng Y."/>
            <person name="Wang C.M."/>
            <person name="Sakai Y."/>
            <person name="Abe K."/>
            <person name="Yokota A."/>
            <person name="Yabe S."/>
        </authorList>
    </citation>
    <scope>NUCLEOTIDE SEQUENCE [LARGE SCALE GENOMIC DNA]</scope>
    <source>
        <strain evidence="1 2">A1-2</strain>
    </source>
</reference>
<evidence type="ECO:0000313" key="2">
    <source>
        <dbReference type="Proteomes" id="UP000334820"/>
    </source>
</evidence>
<protein>
    <submittedName>
        <fullName evidence="1">Uncharacterized protein</fullName>
    </submittedName>
</protein>
<accession>A0A5J4K7N7</accession>
<dbReference type="Proteomes" id="UP000334820">
    <property type="component" value="Unassembled WGS sequence"/>
</dbReference>
<proteinExistence type="predicted"/>
<dbReference type="AlphaFoldDB" id="A0A5J4K7N7"/>
<dbReference type="EMBL" id="BKZV01000005">
    <property type="protein sequence ID" value="GER84638.1"/>
    <property type="molecule type" value="Genomic_DNA"/>
</dbReference>
<comment type="caution">
    <text evidence="1">The sequence shown here is derived from an EMBL/GenBank/DDBJ whole genome shotgun (WGS) entry which is preliminary data.</text>
</comment>
<organism evidence="1 2">
    <name type="scientific">Thermogemmatispora aurantia</name>
    <dbReference type="NCBI Taxonomy" id="2045279"/>
    <lineage>
        <taxon>Bacteria</taxon>
        <taxon>Bacillati</taxon>
        <taxon>Chloroflexota</taxon>
        <taxon>Ktedonobacteria</taxon>
        <taxon>Thermogemmatisporales</taxon>
        <taxon>Thermogemmatisporaceae</taxon>
        <taxon>Thermogemmatispora</taxon>
    </lineage>
</organism>
<name>A0A5J4K7N7_9CHLR</name>
<sequence length="59" mass="6461">MRSALSTSGASERDAEMLETPNNDFSIMLLSPATFRREVRWRFSHVCSSGVGSLPTGTL</sequence>
<dbReference type="RefSeq" id="WP_151729243.1">
    <property type="nucleotide sequence ID" value="NZ_BKZV01000005.1"/>
</dbReference>
<evidence type="ECO:0000313" key="1">
    <source>
        <dbReference type="EMBL" id="GER84638.1"/>
    </source>
</evidence>
<gene>
    <name evidence="1" type="ORF">KTAU_32740</name>
</gene>
<keyword evidence="2" id="KW-1185">Reference proteome</keyword>